<feature type="non-terminal residue" evidence="2">
    <location>
        <position position="1"/>
    </location>
</feature>
<organism evidence="2 3">
    <name type="scientific">Petrolisthes cinctipes</name>
    <name type="common">Flat porcelain crab</name>
    <dbReference type="NCBI Taxonomy" id="88211"/>
    <lineage>
        <taxon>Eukaryota</taxon>
        <taxon>Metazoa</taxon>
        <taxon>Ecdysozoa</taxon>
        <taxon>Arthropoda</taxon>
        <taxon>Crustacea</taxon>
        <taxon>Multicrustacea</taxon>
        <taxon>Malacostraca</taxon>
        <taxon>Eumalacostraca</taxon>
        <taxon>Eucarida</taxon>
        <taxon>Decapoda</taxon>
        <taxon>Pleocyemata</taxon>
        <taxon>Anomura</taxon>
        <taxon>Galatheoidea</taxon>
        <taxon>Porcellanidae</taxon>
        <taxon>Petrolisthes</taxon>
    </lineage>
</organism>
<comment type="caution">
    <text evidence="2">The sequence shown here is derived from an EMBL/GenBank/DDBJ whole genome shotgun (WGS) entry which is preliminary data.</text>
</comment>
<keyword evidence="3" id="KW-1185">Reference proteome</keyword>
<dbReference type="InterPro" id="IPR001304">
    <property type="entry name" value="C-type_lectin-like"/>
</dbReference>
<evidence type="ECO:0000259" key="1">
    <source>
        <dbReference type="PROSITE" id="PS50041"/>
    </source>
</evidence>
<dbReference type="SMART" id="SM00034">
    <property type="entry name" value="CLECT"/>
    <property type="match status" value="1"/>
</dbReference>
<dbReference type="InterPro" id="IPR016186">
    <property type="entry name" value="C-type_lectin-like/link_sf"/>
</dbReference>
<evidence type="ECO:0000313" key="3">
    <source>
        <dbReference type="Proteomes" id="UP001286313"/>
    </source>
</evidence>
<dbReference type="SUPFAM" id="SSF56436">
    <property type="entry name" value="C-type lectin-like"/>
    <property type="match status" value="1"/>
</dbReference>
<gene>
    <name evidence="2" type="ORF">Pcinc_032945</name>
</gene>
<sequence length="127" mass="14911">TIYFHHEGETFFVNLEDRMTWFEGRKWCQARGVELAHPSGNLRTFLIESASVVRRGWPAWIGASYSSESEQWQWVTGLSIQGDLRWYPGLPNTPLTRYNCLVVLFNGSESYFYNRPCNDRYNVVCQF</sequence>
<evidence type="ECO:0000313" key="2">
    <source>
        <dbReference type="EMBL" id="KAK3861052.1"/>
    </source>
</evidence>
<reference evidence="2" key="1">
    <citation type="submission" date="2023-10" db="EMBL/GenBank/DDBJ databases">
        <title>Genome assemblies of two species of porcelain crab, Petrolisthes cinctipes and Petrolisthes manimaculis (Anomura: Porcellanidae).</title>
        <authorList>
            <person name="Angst P."/>
        </authorList>
    </citation>
    <scope>NUCLEOTIDE SEQUENCE</scope>
    <source>
        <strain evidence="2">PB745_01</strain>
        <tissue evidence="2">Gill</tissue>
    </source>
</reference>
<dbReference type="Gene3D" id="3.10.100.10">
    <property type="entry name" value="Mannose-Binding Protein A, subunit A"/>
    <property type="match status" value="1"/>
</dbReference>
<dbReference type="EMBL" id="JAWQEG010004573">
    <property type="protein sequence ID" value="KAK3861052.1"/>
    <property type="molecule type" value="Genomic_DNA"/>
</dbReference>
<dbReference type="CDD" id="cd00037">
    <property type="entry name" value="CLECT"/>
    <property type="match status" value="1"/>
</dbReference>
<dbReference type="InterPro" id="IPR016187">
    <property type="entry name" value="CTDL_fold"/>
</dbReference>
<name>A0AAE1JZT4_PETCI</name>
<accession>A0AAE1JZT4</accession>
<protein>
    <recommendedName>
        <fullName evidence="1">C-type lectin domain-containing protein</fullName>
    </recommendedName>
</protein>
<dbReference type="Proteomes" id="UP001286313">
    <property type="component" value="Unassembled WGS sequence"/>
</dbReference>
<dbReference type="PROSITE" id="PS50041">
    <property type="entry name" value="C_TYPE_LECTIN_2"/>
    <property type="match status" value="1"/>
</dbReference>
<feature type="domain" description="C-type lectin" evidence="1">
    <location>
        <begin position="6"/>
        <end position="126"/>
    </location>
</feature>
<proteinExistence type="predicted"/>
<dbReference type="AlphaFoldDB" id="A0AAE1JZT4"/>
<dbReference type="Pfam" id="PF00059">
    <property type="entry name" value="Lectin_C"/>
    <property type="match status" value="1"/>
</dbReference>